<sequence>MPLAFVGAPRRLREQALPLIFENHAAGAGLALPLGQPVKVQVQLKSTVSGLPLPATAPARNTANQVIVWVKTAPERFVARAIRSEPLDGLRVLVTGGLEPGERVVVQGASLIAQIR</sequence>
<dbReference type="EMBL" id="VSSQ01066267">
    <property type="protein sequence ID" value="MPN18848.1"/>
    <property type="molecule type" value="Genomic_DNA"/>
</dbReference>
<evidence type="ECO:0008006" key="2">
    <source>
        <dbReference type="Google" id="ProtNLM"/>
    </source>
</evidence>
<evidence type="ECO:0000313" key="1">
    <source>
        <dbReference type="EMBL" id="MPN18848.1"/>
    </source>
</evidence>
<proteinExistence type="predicted"/>
<dbReference type="AlphaFoldDB" id="A0A645FWE9"/>
<protein>
    <recommendedName>
        <fullName evidence="2">RND efflux pump membrane fusion protein barrel-sandwich domain-containing protein</fullName>
    </recommendedName>
</protein>
<name>A0A645FWE9_9ZZZZ</name>
<comment type="caution">
    <text evidence="1">The sequence shown here is derived from an EMBL/GenBank/DDBJ whole genome shotgun (WGS) entry which is preliminary data.</text>
</comment>
<reference evidence="1" key="1">
    <citation type="submission" date="2019-08" db="EMBL/GenBank/DDBJ databases">
        <authorList>
            <person name="Kucharzyk K."/>
            <person name="Murdoch R.W."/>
            <person name="Higgins S."/>
            <person name="Loffler F."/>
        </authorList>
    </citation>
    <scope>NUCLEOTIDE SEQUENCE</scope>
</reference>
<organism evidence="1">
    <name type="scientific">bioreactor metagenome</name>
    <dbReference type="NCBI Taxonomy" id="1076179"/>
    <lineage>
        <taxon>unclassified sequences</taxon>
        <taxon>metagenomes</taxon>
        <taxon>ecological metagenomes</taxon>
    </lineage>
</organism>
<accession>A0A645FWE9</accession>
<gene>
    <name evidence="1" type="ORF">SDC9_166213</name>
</gene>
<dbReference type="Gene3D" id="2.40.420.20">
    <property type="match status" value="1"/>
</dbReference>